<feature type="transmembrane region" description="Helical" evidence="1">
    <location>
        <begin position="51"/>
        <end position="75"/>
    </location>
</feature>
<dbReference type="PANTHER" id="PTHR23028:SF53">
    <property type="entry name" value="ACYL_TRANSF_3 DOMAIN-CONTAINING PROTEIN"/>
    <property type="match status" value="1"/>
</dbReference>
<feature type="transmembrane region" description="Helical" evidence="1">
    <location>
        <begin position="95"/>
        <end position="119"/>
    </location>
</feature>
<dbReference type="EMBL" id="VYQF01000002">
    <property type="protein sequence ID" value="KAA9039251.1"/>
    <property type="molecule type" value="Genomic_DNA"/>
</dbReference>
<protein>
    <submittedName>
        <fullName evidence="3">Acyltransferase</fullName>
    </submittedName>
</protein>
<feature type="transmembrane region" description="Helical" evidence="1">
    <location>
        <begin position="21"/>
        <end position="39"/>
    </location>
</feature>
<evidence type="ECO:0000259" key="2">
    <source>
        <dbReference type="Pfam" id="PF01757"/>
    </source>
</evidence>
<dbReference type="GO" id="GO:0016747">
    <property type="term" value="F:acyltransferase activity, transferring groups other than amino-acyl groups"/>
    <property type="evidence" value="ECO:0007669"/>
    <property type="project" value="InterPro"/>
</dbReference>
<evidence type="ECO:0000256" key="1">
    <source>
        <dbReference type="SAM" id="Phobius"/>
    </source>
</evidence>
<dbReference type="AlphaFoldDB" id="A0A5J5IGL0"/>
<feature type="transmembrane region" description="Helical" evidence="1">
    <location>
        <begin position="131"/>
        <end position="153"/>
    </location>
</feature>
<keyword evidence="1" id="KW-1133">Transmembrane helix</keyword>
<keyword evidence="4" id="KW-1185">Reference proteome</keyword>
<gene>
    <name evidence="3" type="ORF">FW778_10495</name>
</gene>
<feature type="transmembrane region" description="Helical" evidence="1">
    <location>
        <begin position="310"/>
        <end position="331"/>
    </location>
</feature>
<feature type="transmembrane region" description="Helical" evidence="1">
    <location>
        <begin position="267"/>
        <end position="289"/>
    </location>
</feature>
<dbReference type="GO" id="GO:0009103">
    <property type="term" value="P:lipopolysaccharide biosynthetic process"/>
    <property type="evidence" value="ECO:0007669"/>
    <property type="project" value="TreeGrafter"/>
</dbReference>
<comment type="caution">
    <text evidence="3">The sequence shown here is derived from an EMBL/GenBank/DDBJ whole genome shotgun (WGS) entry which is preliminary data.</text>
</comment>
<keyword evidence="3" id="KW-0808">Transferase</keyword>
<dbReference type="Pfam" id="PF01757">
    <property type="entry name" value="Acyl_transf_3"/>
    <property type="match status" value="1"/>
</dbReference>
<sequence length="372" mass="44337">MKTNLSAGEKSKLYFPQLDSIRGISFITIFLFHTLRITYDDFFLGDFVKYLFNNLPLAIDVFFILSSFLLTYLALNEYKKRGNFSFKNYFTRRVLRIWPLYYFILILAFLVFPFIALLFHFNISLPPPLFYIFYIANFYTINHVFFLQFLWTISVEEQFYLLWGVSLRYLHNNLNKIIFSLFLVSITFTLYAEFSGIKYYFNTLTYLFDFGSGALAALLIFKNNFIIKSFSNLSKTSTLIFYGYLPVHFFLFYFLNKNSAGITNNLFGLLSRYLFIIYIAFFIIEQMINISRVKILEKNNFLIFTGKISYGLYCFHGITITIINLLVQSFNIDIRNWIMVLIYFSINYFIATISYSYLEMPFLKLKAKWRRI</sequence>
<reference evidence="3 4" key="1">
    <citation type="submission" date="2019-09" db="EMBL/GenBank/DDBJ databases">
        <title>Draft genome sequence of Ginsengibacter sp. BR5-29.</title>
        <authorList>
            <person name="Im W.-T."/>
        </authorList>
    </citation>
    <scope>NUCLEOTIDE SEQUENCE [LARGE SCALE GENOMIC DNA]</scope>
    <source>
        <strain evidence="3 4">BR5-29</strain>
    </source>
</reference>
<name>A0A5J5IGL0_9BACT</name>
<evidence type="ECO:0000313" key="3">
    <source>
        <dbReference type="EMBL" id="KAA9039251.1"/>
    </source>
</evidence>
<proteinExistence type="predicted"/>
<keyword evidence="3" id="KW-0012">Acyltransferase</keyword>
<feature type="domain" description="Acyltransferase 3" evidence="2">
    <location>
        <begin position="17"/>
        <end position="353"/>
    </location>
</feature>
<evidence type="ECO:0000313" key="4">
    <source>
        <dbReference type="Proteomes" id="UP000326903"/>
    </source>
</evidence>
<feature type="transmembrane region" description="Helical" evidence="1">
    <location>
        <begin position="233"/>
        <end position="255"/>
    </location>
</feature>
<dbReference type="InterPro" id="IPR050879">
    <property type="entry name" value="Acyltransferase_3"/>
</dbReference>
<dbReference type="Proteomes" id="UP000326903">
    <property type="component" value="Unassembled WGS sequence"/>
</dbReference>
<feature type="transmembrane region" description="Helical" evidence="1">
    <location>
        <begin position="174"/>
        <end position="192"/>
    </location>
</feature>
<keyword evidence="1" id="KW-0812">Transmembrane</keyword>
<dbReference type="InterPro" id="IPR002656">
    <property type="entry name" value="Acyl_transf_3_dom"/>
</dbReference>
<dbReference type="RefSeq" id="WP_150414660.1">
    <property type="nucleotide sequence ID" value="NZ_VYQF01000002.1"/>
</dbReference>
<organism evidence="3 4">
    <name type="scientific">Ginsengibacter hankyongi</name>
    <dbReference type="NCBI Taxonomy" id="2607284"/>
    <lineage>
        <taxon>Bacteria</taxon>
        <taxon>Pseudomonadati</taxon>
        <taxon>Bacteroidota</taxon>
        <taxon>Chitinophagia</taxon>
        <taxon>Chitinophagales</taxon>
        <taxon>Chitinophagaceae</taxon>
        <taxon>Ginsengibacter</taxon>
    </lineage>
</organism>
<keyword evidence="1" id="KW-0472">Membrane</keyword>
<feature type="transmembrane region" description="Helical" evidence="1">
    <location>
        <begin position="204"/>
        <end position="221"/>
    </location>
</feature>
<dbReference type="PANTHER" id="PTHR23028">
    <property type="entry name" value="ACETYLTRANSFERASE"/>
    <property type="match status" value="1"/>
</dbReference>
<accession>A0A5J5IGL0</accession>
<dbReference type="GO" id="GO:0016020">
    <property type="term" value="C:membrane"/>
    <property type="evidence" value="ECO:0007669"/>
    <property type="project" value="TreeGrafter"/>
</dbReference>
<feature type="transmembrane region" description="Helical" evidence="1">
    <location>
        <begin position="337"/>
        <end position="358"/>
    </location>
</feature>